<evidence type="ECO:0000256" key="1">
    <source>
        <dbReference type="ARBA" id="ARBA00010923"/>
    </source>
</evidence>
<dbReference type="HOGENOM" id="CLU_021095_2_2_9"/>
<dbReference type="PANTHER" id="PTHR30408">
    <property type="entry name" value="TYPE-1 RESTRICTION ENZYME ECOKI SPECIFICITY PROTEIN"/>
    <property type="match status" value="1"/>
</dbReference>
<protein>
    <submittedName>
        <fullName evidence="5">Restriction modification system DNA specificity domain protein</fullName>
    </submittedName>
</protein>
<evidence type="ECO:0000256" key="3">
    <source>
        <dbReference type="ARBA" id="ARBA00023125"/>
    </source>
</evidence>
<accession>C5DAW6</accession>
<dbReference type="STRING" id="471223.GWCH70_1643"/>
<dbReference type="KEGG" id="gwc:GWCH70_1643"/>
<dbReference type="PANTHER" id="PTHR30408:SF13">
    <property type="entry name" value="TYPE I RESTRICTION ENZYME HINDI SPECIFICITY SUBUNIT"/>
    <property type="match status" value="1"/>
</dbReference>
<name>C5DAW6_GEOSW</name>
<comment type="similarity">
    <text evidence="1">Belongs to the type-I restriction system S methylase family.</text>
</comment>
<sequence length="428" mass="49169">MSYSEWKTYSLKDICTDISYGYTASAKEEKVGPKFLRITDLRNEFIDWESVPYCSINEKDYKKYKLEIGDLCIARTGATTGINTVIEEDVDAVFASYLVRFKLNKEIVDPTFIKYIFKSNMWYGYVNSIISGSAQPGANAQQMSNFKMSIPDLDEQKKIASVLSVLDKKIVLNNKINKTLEEMAQAIFKRWFVDFEFPNENGKPYKSSGGKFVESESGMIPEGWKEGTLDNLVVINTASVDPKENPEILYEHYSIPAFDEQKYPKFEYGREIKSNKYLVRPNSFLVSKLNPTTKRVWDPLCITENAISSTEFINYLPKDISYQSYLYCMLNSERFSEHLIKHATGSTGSRQRVKPAETLTFNVILPDTETLKKFDNLIRPIREKLKINQINSAVLKDVRDILLPKLMSGEIRVPDAEREVEECLQKSN</sequence>
<dbReference type="Gene3D" id="3.90.220.20">
    <property type="entry name" value="DNA methylase specificity domains"/>
    <property type="match status" value="2"/>
</dbReference>
<proteinExistence type="inferred from homology"/>
<evidence type="ECO:0000313" key="5">
    <source>
        <dbReference type="EMBL" id="ACS24430.1"/>
    </source>
</evidence>
<dbReference type="InterPro" id="IPR052021">
    <property type="entry name" value="Type-I_RS_S_subunit"/>
</dbReference>
<evidence type="ECO:0000256" key="2">
    <source>
        <dbReference type="ARBA" id="ARBA00022747"/>
    </source>
</evidence>
<reference evidence="5" key="1">
    <citation type="submission" date="2009-06" db="EMBL/GenBank/DDBJ databases">
        <title>Complete sequence of chromosome of Geopacillus sp. WCH70.</title>
        <authorList>
            <consortium name="US DOE Joint Genome Institute"/>
            <person name="Lucas S."/>
            <person name="Copeland A."/>
            <person name="Lapidus A."/>
            <person name="Glavina del Rio T."/>
            <person name="Dalin E."/>
            <person name="Tice H."/>
            <person name="Bruce D."/>
            <person name="Goodwin L."/>
            <person name="Pitluck S."/>
            <person name="Chertkov O."/>
            <person name="Brettin T."/>
            <person name="Detter J.C."/>
            <person name="Han C."/>
            <person name="Larimer F."/>
            <person name="Land M."/>
            <person name="Hauser L."/>
            <person name="Kyrpides N."/>
            <person name="Mikhailova N."/>
            <person name="Brumm P."/>
            <person name="Mead D.A."/>
            <person name="Richardson P."/>
        </authorList>
    </citation>
    <scope>NUCLEOTIDE SEQUENCE [LARGE SCALE GENOMIC DNA]</scope>
    <source>
        <strain evidence="5">WCH70</strain>
    </source>
</reference>
<organism evidence="5">
    <name type="scientific">Geobacillus sp. (strain WCH70)</name>
    <dbReference type="NCBI Taxonomy" id="471223"/>
    <lineage>
        <taxon>Bacteria</taxon>
        <taxon>Bacillati</taxon>
        <taxon>Bacillota</taxon>
        <taxon>Bacilli</taxon>
        <taxon>Bacillales</taxon>
        <taxon>Anoxybacillaceae</taxon>
        <taxon>Geobacillus</taxon>
    </lineage>
</organism>
<dbReference type="CDD" id="cd17521">
    <property type="entry name" value="RMtype1_S_Sau13435ORF2165P_TRD2-CR2_like"/>
    <property type="match status" value="1"/>
</dbReference>
<dbReference type="OrthoDB" id="9795776at2"/>
<evidence type="ECO:0000259" key="4">
    <source>
        <dbReference type="Pfam" id="PF01420"/>
    </source>
</evidence>
<dbReference type="eggNOG" id="COG0732">
    <property type="taxonomic scope" value="Bacteria"/>
</dbReference>
<dbReference type="REBASE" id="21093">
    <property type="entry name" value="S.GspWCHORF1644P"/>
</dbReference>
<gene>
    <name evidence="5" type="ordered locus">GWCH70_1643</name>
</gene>
<dbReference type="SUPFAM" id="SSF116734">
    <property type="entry name" value="DNA methylase specificity domain"/>
    <property type="match status" value="2"/>
</dbReference>
<dbReference type="InterPro" id="IPR044946">
    <property type="entry name" value="Restrct_endonuc_typeI_TRD_sf"/>
</dbReference>
<dbReference type="Pfam" id="PF01420">
    <property type="entry name" value="Methylase_S"/>
    <property type="match status" value="1"/>
</dbReference>
<dbReference type="InterPro" id="IPR000055">
    <property type="entry name" value="Restrct_endonuc_typeI_TRD"/>
</dbReference>
<keyword evidence="3" id="KW-0238">DNA-binding</keyword>
<dbReference type="AlphaFoldDB" id="C5DAW6"/>
<feature type="domain" description="Type I restriction modification DNA specificity" evidence="4">
    <location>
        <begin position="4"/>
        <end position="182"/>
    </location>
</feature>
<dbReference type="GO" id="GO:0009307">
    <property type="term" value="P:DNA restriction-modification system"/>
    <property type="evidence" value="ECO:0007669"/>
    <property type="project" value="UniProtKB-KW"/>
</dbReference>
<dbReference type="EMBL" id="CP001638">
    <property type="protein sequence ID" value="ACS24430.1"/>
    <property type="molecule type" value="Genomic_DNA"/>
</dbReference>
<dbReference type="GO" id="GO:0003677">
    <property type="term" value="F:DNA binding"/>
    <property type="evidence" value="ECO:0007669"/>
    <property type="project" value="UniProtKB-KW"/>
</dbReference>
<keyword evidence="2" id="KW-0680">Restriction system</keyword>